<organism evidence="7 8">
    <name type="scientific">Bullifex porci</name>
    <dbReference type="NCBI Taxonomy" id="2606638"/>
    <lineage>
        <taxon>Bacteria</taxon>
        <taxon>Pseudomonadati</taxon>
        <taxon>Spirochaetota</taxon>
        <taxon>Spirochaetia</taxon>
        <taxon>Spirochaetales</taxon>
        <taxon>Spirochaetaceae</taxon>
        <taxon>Bullifex</taxon>
    </lineage>
</organism>
<name>A0A7X2PCF9_9SPIO</name>
<evidence type="ECO:0000256" key="3">
    <source>
        <dbReference type="ARBA" id="ARBA00023125"/>
    </source>
</evidence>
<keyword evidence="8" id="KW-1185">Reference proteome</keyword>
<proteinExistence type="predicted"/>
<dbReference type="SUPFAM" id="SSF55136">
    <property type="entry name" value="Probable bacterial effector-binding domain"/>
    <property type="match status" value="1"/>
</dbReference>
<feature type="coiled-coil region" evidence="5">
    <location>
        <begin position="82"/>
        <end position="116"/>
    </location>
</feature>
<evidence type="ECO:0000313" key="7">
    <source>
        <dbReference type="EMBL" id="MSU06360.1"/>
    </source>
</evidence>
<dbReference type="CDD" id="cd01107">
    <property type="entry name" value="HTH_BmrR"/>
    <property type="match status" value="1"/>
</dbReference>
<dbReference type="PANTHER" id="PTHR30204:SF69">
    <property type="entry name" value="MERR-FAMILY TRANSCRIPTIONAL REGULATOR"/>
    <property type="match status" value="1"/>
</dbReference>
<feature type="domain" description="HTH merR-type" evidence="6">
    <location>
        <begin position="5"/>
        <end position="75"/>
    </location>
</feature>
<keyword evidence="5" id="KW-0175">Coiled coil</keyword>
<dbReference type="InterPro" id="IPR009061">
    <property type="entry name" value="DNA-bd_dom_put_sf"/>
</dbReference>
<gene>
    <name evidence="7" type="ORF">FYJ80_06145</name>
</gene>
<dbReference type="AlphaFoldDB" id="A0A7X2PCF9"/>
<keyword evidence="2" id="KW-0805">Transcription regulation</keyword>
<dbReference type="SUPFAM" id="SSF46955">
    <property type="entry name" value="Putative DNA-binding domain"/>
    <property type="match status" value="1"/>
</dbReference>
<evidence type="ECO:0000256" key="4">
    <source>
        <dbReference type="ARBA" id="ARBA00023163"/>
    </source>
</evidence>
<protein>
    <submittedName>
        <fullName evidence="7">MerR family transcriptional regulator</fullName>
    </submittedName>
</protein>
<dbReference type="RefSeq" id="WP_154425333.1">
    <property type="nucleotide sequence ID" value="NZ_VUNN01000010.1"/>
</dbReference>
<dbReference type="GO" id="GO:0003700">
    <property type="term" value="F:DNA-binding transcription factor activity"/>
    <property type="evidence" value="ECO:0007669"/>
    <property type="project" value="InterPro"/>
</dbReference>
<dbReference type="Gene3D" id="3.20.80.10">
    <property type="entry name" value="Regulatory factor, effector binding domain"/>
    <property type="match status" value="1"/>
</dbReference>
<dbReference type="EMBL" id="VUNN01000010">
    <property type="protein sequence ID" value="MSU06360.1"/>
    <property type="molecule type" value="Genomic_DNA"/>
</dbReference>
<reference evidence="7 8" key="1">
    <citation type="submission" date="2019-08" db="EMBL/GenBank/DDBJ databases">
        <title>In-depth cultivation of the pig gut microbiome towards novel bacterial diversity and tailored functional studies.</title>
        <authorList>
            <person name="Wylensek D."/>
            <person name="Hitch T.C.A."/>
            <person name="Clavel T."/>
        </authorList>
    </citation>
    <scope>NUCLEOTIDE SEQUENCE [LARGE SCALE GENOMIC DNA]</scope>
    <source>
        <strain evidence="7 8">NM-380-WT-3C1</strain>
    </source>
</reference>
<dbReference type="GO" id="GO:0003677">
    <property type="term" value="F:DNA binding"/>
    <property type="evidence" value="ECO:0007669"/>
    <property type="project" value="UniProtKB-KW"/>
</dbReference>
<evidence type="ECO:0000256" key="1">
    <source>
        <dbReference type="ARBA" id="ARBA00022491"/>
    </source>
</evidence>
<dbReference type="SMART" id="SM00422">
    <property type="entry name" value="HTH_MERR"/>
    <property type="match status" value="1"/>
</dbReference>
<keyword evidence="1" id="KW-0678">Repressor</keyword>
<sequence>MKAELMSIGKMADINHLSVATLRLYDKLGLIKPEYVDEETNYRFYDIRQNARLDMIAYMKDLGMSLAEIKDVLKKEDLNIIEDILIKKNEQIHKQIDELKRQHERVEQAIRNIERRRKSPTTGTLSLEYIDRRYIWGIDCDKNFYTDGIESYEASLCHLRRELLNSGFTHVQSYSVGTSINMDNFKNFVLKPEKLFVFLDHRTSLLHPSSIILDSSMYACIYVDSFSDEAECAKKLLDYCNSNGYTISGDYICEVMSEANIFNTSEREMFLRLQVPVAFK</sequence>
<evidence type="ECO:0000313" key="8">
    <source>
        <dbReference type="Proteomes" id="UP000460549"/>
    </source>
</evidence>
<dbReference type="InterPro" id="IPR047057">
    <property type="entry name" value="MerR_fam"/>
</dbReference>
<evidence type="ECO:0000259" key="6">
    <source>
        <dbReference type="PROSITE" id="PS50937"/>
    </source>
</evidence>
<dbReference type="PANTHER" id="PTHR30204">
    <property type="entry name" value="REDOX-CYCLING DRUG-SENSING TRANSCRIPTIONAL ACTIVATOR SOXR"/>
    <property type="match status" value="1"/>
</dbReference>
<evidence type="ECO:0000256" key="5">
    <source>
        <dbReference type="SAM" id="Coils"/>
    </source>
</evidence>
<dbReference type="InterPro" id="IPR000551">
    <property type="entry name" value="MerR-type_HTH_dom"/>
</dbReference>
<dbReference type="Gene3D" id="1.10.1660.10">
    <property type="match status" value="1"/>
</dbReference>
<keyword evidence="3" id="KW-0238">DNA-binding</keyword>
<keyword evidence="4" id="KW-0804">Transcription</keyword>
<evidence type="ECO:0000256" key="2">
    <source>
        <dbReference type="ARBA" id="ARBA00023015"/>
    </source>
</evidence>
<dbReference type="Pfam" id="PF13411">
    <property type="entry name" value="MerR_1"/>
    <property type="match status" value="1"/>
</dbReference>
<dbReference type="InterPro" id="IPR011256">
    <property type="entry name" value="Reg_factor_effector_dom_sf"/>
</dbReference>
<dbReference type="PROSITE" id="PS50937">
    <property type="entry name" value="HTH_MERR_2"/>
    <property type="match status" value="1"/>
</dbReference>
<dbReference type="Proteomes" id="UP000460549">
    <property type="component" value="Unassembled WGS sequence"/>
</dbReference>
<comment type="caution">
    <text evidence="7">The sequence shown here is derived from an EMBL/GenBank/DDBJ whole genome shotgun (WGS) entry which is preliminary data.</text>
</comment>
<accession>A0A7X2PCF9</accession>